<dbReference type="EMBL" id="JABFTP020000001">
    <property type="protein sequence ID" value="KAL3266033.1"/>
    <property type="molecule type" value="Genomic_DNA"/>
</dbReference>
<accession>A0ABD2MI57</accession>
<evidence type="ECO:0000313" key="1">
    <source>
        <dbReference type="EMBL" id="KAL3266033.1"/>
    </source>
</evidence>
<protein>
    <submittedName>
        <fullName evidence="1">Uncharacterized protein</fullName>
    </submittedName>
</protein>
<name>A0ABD2MI57_9CUCU</name>
<organism evidence="1 2">
    <name type="scientific">Cryptolaemus montrouzieri</name>
    <dbReference type="NCBI Taxonomy" id="559131"/>
    <lineage>
        <taxon>Eukaryota</taxon>
        <taxon>Metazoa</taxon>
        <taxon>Ecdysozoa</taxon>
        <taxon>Arthropoda</taxon>
        <taxon>Hexapoda</taxon>
        <taxon>Insecta</taxon>
        <taxon>Pterygota</taxon>
        <taxon>Neoptera</taxon>
        <taxon>Endopterygota</taxon>
        <taxon>Coleoptera</taxon>
        <taxon>Polyphaga</taxon>
        <taxon>Cucujiformia</taxon>
        <taxon>Coccinelloidea</taxon>
        <taxon>Coccinellidae</taxon>
        <taxon>Scymninae</taxon>
        <taxon>Scymnini</taxon>
        <taxon>Cryptolaemus</taxon>
    </lineage>
</organism>
<proteinExistence type="predicted"/>
<sequence>MAGSGVDIDVADDTLFGNSEHHNALIFHIDNINCVDENLNFEMKQYDFEKADYVGLNGYFSSVDWQYSGLQKTIDSKIARFYDVIFSGFELFVPKKVVKQSNYPVWFDRQLIALIQKKKNDLSQRVIIVIL</sequence>
<evidence type="ECO:0000313" key="2">
    <source>
        <dbReference type="Proteomes" id="UP001516400"/>
    </source>
</evidence>
<reference evidence="1 2" key="1">
    <citation type="journal article" date="2021" name="BMC Biol.">
        <title>Horizontally acquired antibacterial genes associated with adaptive radiation of ladybird beetles.</title>
        <authorList>
            <person name="Li H.S."/>
            <person name="Tang X.F."/>
            <person name="Huang Y.H."/>
            <person name="Xu Z.Y."/>
            <person name="Chen M.L."/>
            <person name="Du X.Y."/>
            <person name="Qiu B.Y."/>
            <person name="Chen P.T."/>
            <person name="Zhang W."/>
            <person name="Slipinski A."/>
            <person name="Escalona H.E."/>
            <person name="Waterhouse R.M."/>
            <person name="Zwick A."/>
            <person name="Pang H."/>
        </authorList>
    </citation>
    <scope>NUCLEOTIDE SEQUENCE [LARGE SCALE GENOMIC DNA]</scope>
    <source>
        <strain evidence="1">SYSU2018</strain>
    </source>
</reference>
<dbReference type="AlphaFoldDB" id="A0ABD2MI57"/>
<keyword evidence="2" id="KW-1185">Reference proteome</keyword>
<gene>
    <name evidence="1" type="ORF">HHI36_010220</name>
</gene>
<comment type="caution">
    <text evidence="1">The sequence shown here is derived from an EMBL/GenBank/DDBJ whole genome shotgun (WGS) entry which is preliminary data.</text>
</comment>
<dbReference type="Proteomes" id="UP001516400">
    <property type="component" value="Unassembled WGS sequence"/>
</dbReference>